<protein>
    <submittedName>
        <fullName evidence="1">Uncharacterized protein</fullName>
    </submittedName>
</protein>
<comment type="caution">
    <text evidence="1">The sequence shown here is derived from an EMBL/GenBank/DDBJ whole genome shotgun (WGS) entry which is preliminary data.</text>
</comment>
<evidence type="ECO:0000313" key="2">
    <source>
        <dbReference type="Proteomes" id="UP001595075"/>
    </source>
</evidence>
<keyword evidence="2" id="KW-1185">Reference proteome</keyword>
<gene>
    <name evidence="1" type="ORF">VTL71DRAFT_3640</name>
</gene>
<proteinExistence type="predicted"/>
<reference evidence="1 2" key="1">
    <citation type="journal article" date="2024" name="Commun. Biol.">
        <title>Comparative genomic analysis of thermophilic fungi reveals convergent evolutionary adaptations and gene losses.</title>
        <authorList>
            <person name="Steindorff A.S."/>
            <person name="Aguilar-Pontes M.V."/>
            <person name="Robinson A.J."/>
            <person name="Andreopoulos B."/>
            <person name="LaButti K."/>
            <person name="Kuo A."/>
            <person name="Mondo S."/>
            <person name="Riley R."/>
            <person name="Otillar R."/>
            <person name="Haridas S."/>
            <person name="Lipzen A."/>
            <person name="Grimwood J."/>
            <person name="Schmutz J."/>
            <person name="Clum A."/>
            <person name="Reid I.D."/>
            <person name="Moisan M.C."/>
            <person name="Butler G."/>
            <person name="Nguyen T.T.M."/>
            <person name="Dewar K."/>
            <person name="Conant G."/>
            <person name="Drula E."/>
            <person name="Henrissat B."/>
            <person name="Hansel C."/>
            <person name="Singer S."/>
            <person name="Hutchinson M.I."/>
            <person name="de Vries R.P."/>
            <person name="Natvig D.O."/>
            <person name="Powell A.J."/>
            <person name="Tsang A."/>
            <person name="Grigoriev I.V."/>
        </authorList>
    </citation>
    <scope>NUCLEOTIDE SEQUENCE [LARGE SCALE GENOMIC DNA]</scope>
    <source>
        <strain evidence="1 2">CBS 494.80</strain>
    </source>
</reference>
<dbReference type="Proteomes" id="UP001595075">
    <property type="component" value="Unassembled WGS sequence"/>
</dbReference>
<evidence type="ECO:0000313" key="1">
    <source>
        <dbReference type="EMBL" id="KAL2065970.1"/>
    </source>
</evidence>
<accession>A0ABR4C7R0</accession>
<name>A0ABR4C7R0_9HELO</name>
<sequence length="19" mass="2147">MTSVVPSLTIYSYNDKESI</sequence>
<organism evidence="1 2">
    <name type="scientific">Oculimacula yallundae</name>
    <dbReference type="NCBI Taxonomy" id="86028"/>
    <lineage>
        <taxon>Eukaryota</taxon>
        <taxon>Fungi</taxon>
        <taxon>Dikarya</taxon>
        <taxon>Ascomycota</taxon>
        <taxon>Pezizomycotina</taxon>
        <taxon>Leotiomycetes</taxon>
        <taxon>Helotiales</taxon>
        <taxon>Ploettnerulaceae</taxon>
        <taxon>Oculimacula</taxon>
    </lineage>
</organism>
<dbReference type="EMBL" id="JAZHXI010000012">
    <property type="protein sequence ID" value="KAL2065970.1"/>
    <property type="molecule type" value="Genomic_DNA"/>
</dbReference>